<keyword evidence="1" id="KW-0812">Transmembrane</keyword>
<feature type="transmembrane region" description="Helical" evidence="1">
    <location>
        <begin position="20"/>
        <end position="38"/>
    </location>
</feature>
<evidence type="ECO:0000313" key="2">
    <source>
        <dbReference type="EMBL" id="BCX49211.1"/>
    </source>
</evidence>
<keyword evidence="1" id="KW-0472">Membrane</keyword>
<feature type="transmembrane region" description="Helical" evidence="1">
    <location>
        <begin position="190"/>
        <end position="206"/>
    </location>
</feature>
<organism evidence="2 3">
    <name type="scientific">Haloferula helveola</name>
    <dbReference type="NCBI Taxonomy" id="490095"/>
    <lineage>
        <taxon>Bacteria</taxon>
        <taxon>Pseudomonadati</taxon>
        <taxon>Verrucomicrobiota</taxon>
        <taxon>Verrucomicrobiia</taxon>
        <taxon>Verrucomicrobiales</taxon>
        <taxon>Verrucomicrobiaceae</taxon>
        <taxon>Haloferula</taxon>
    </lineage>
</organism>
<accession>A0ABM7RC11</accession>
<proteinExistence type="predicted"/>
<dbReference type="GO" id="GO:0016740">
    <property type="term" value="F:transferase activity"/>
    <property type="evidence" value="ECO:0007669"/>
    <property type="project" value="UniProtKB-KW"/>
</dbReference>
<name>A0ABM7RC11_9BACT</name>
<evidence type="ECO:0000256" key="1">
    <source>
        <dbReference type="SAM" id="Phobius"/>
    </source>
</evidence>
<feature type="transmembrane region" description="Helical" evidence="1">
    <location>
        <begin position="254"/>
        <end position="271"/>
    </location>
</feature>
<dbReference type="Proteomes" id="UP001374893">
    <property type="component" value="Chromosome"/>
</dbReference>
<evidence type="ECO:0000313" key="3">
    <source>
        <dbReference type="Proteomes" id="UP001374893"/>
    </source>
</evidence>
<feature type="transmembrane region" description="Helical" evidence="1">
    <location>
        <begin position="62"/>
        <end position="79"/>
    </location>
</feature>
<sequence>MAWLFMFAKAWQVNYLKWEAYAALGLGVWVIYVCDRLIDQRLRDPNDPSLGERHTFHARHRLWFIGGVVLSLCLIPWFVLTELPVELLLSYSAPAVGLVVAFFILVIAVPREGEVPYLRNLIAGLAFGYGTAMMAHTSVPSQGMMSMVLSREMIAFAVLCVLNITAIHLWEHSRMSSDPEVKAADEMSLTLPLTLLGGSALVFAYFDNPGMFGRGVDGANAPARPFFYAVLISAALLQVLNRTRRRFSLDALRVMADVALVVPLPLFLIFSQG</sequence>
<protein>
    <submittedName>
        <fullName evidence="2">4-hydroxybenzoatepolyprenyl transferase</fullName>
    </submittedName>
</protein>
<feature type="transmembrane region" description="Helical" evidence="1">
    <location>
        <begin position="91"/>
        <end position="109"/>
    </location>
</feature>
<keyword evidence="1" id="KW-1133">Transmembrane helix</keyword>
<gene>
    <name evidence="2" type="ORF">HAHE_31190</name>
</gene>
<reference evidence="2 3" key="1">
    <citation type="submission" date="2021-06" db="EMBL/GenBank/DDBJ databases">
        <title>Complete genome of Haloferula helveola possessing various polysaccharide degrading enzymes.</title>
        <authorList>
            <person name="Takami H."/>
            <person name="Huang C."/>
            <person name="Hamasaki K."/>
        </authorList>
    </citation>
    <scope>NUCLEOTIDE SEQUENCE [LARGE SCALE GENOMIC DNA]</scope>
    <source>
        <strain evidence="2 3">CN-1</strain>
    </source>
</reference>
<dbReference type="EMBL" id="AP024702">
    <property type="protein sequence ID" value="BCX49211.1"/>
    <property type="molecule type" value="Genomic_DNA"/>
</dbReference>
<feature type="transmembrane region" description="Helical" evidence="1">
    <location>
        <begin position="226"/>
        <end position="242"/>
    </location>
</feature>
<dbReference type="RefSeq" id="WP_353415555.1">
    <property type="nucleotide sequence ID" value="NZ_BAABRH010000001.1"/>
</dbReference>
<feature type="transmembrane region" description="Helical" evidence="1">
    <location>
        <begin position="153"/>
        <end position="170"/>
    </location>
</feature>
<feature type="transmembrane region" description="Helical" evidence="1">
    <location>
        <begin position="121"/>
        <end position="141"/>
    </location>
</feature>
<keyword evidence="3" id="KW-1185">Reference proteome</keyword>
<keyword evidence="2" id="KW-0808">Transferase</keyword>